<gene>
    <name evidence="1" type="ORF">CSB93_7082</name>
</gene>
<evidence type="ECO:0000313" key="1">
    <source>
        <dbReference type="EMBL" id="AVK02547.1"/>
    </source>
</evidence>
<organism evidence="1 2">
    <name type="scientific">Pseudomonas paraeruginosa</name>
    <dbReference type="NCBI Taxonomy" id="2994495"/>
    <lineage>
        <taxon>Bacteria</taxon>
        <taxon>Pseudomonadati</taxon>
        <taxon>Pseudomonadota</taxon>
        <taxon>Gammaproteobacteria</taxon>
        <taxon>Pseudomonadales</taxon>
        <taxon>Pseudomonadaceae</taxon>
        <taxon>Pseudomonas</taxon>
    </lineage>
</organism>
<protein>
    <submittedName>
        <fullName evidence="1">Uncharacterized protein</fullName>
    </submittedName>
</protein>
<name>A0A2R3ILR7_9PSED</name>
<keyword evidence="1" id="KW-0614">Plasmid</keyword>
<evidence type="ECO:0000313" key="2">
    <source>
        <dbReference type="Proteomes" id="UP000238390"/>
    </source>
</evidence>
<reference evidence="1 2" key="1">
    <citation type="submission" date="2018-02" db="EMBL/GenBank/DDBJ databases">
        <title>FDA/CDC Antimicrobial Resistant Isolate Bank Genome Sequencing.</title>
        <authorList>
            <person name="Benahmed F.H."/>
            <person name="Lutgring J.D."/>
            <person name="Yoo B."/>
            <person name="Machado M."/>
            <person name="Brown A."/>
            <person name="McAllister G."/>
            <person name="Perry A."/>
            <person name="Halpin A.L."/>
            <person name="Vavikolanu K."/>
            <person name="Ott S."/>
            <person name="Zhao X."/>
            <person name="Tallon L.J."/>
            <person name="Sadzewicz L."/>
            <person name="Aluvathingal J."/>
            <person name="Nadendla S."/>
            <person name="Voskania-kordi A."/>
            <person name="Simonyan V."/>
            <person name="Patel J."/>
            <person name="Shawar R.M."/>
        </authorList>
    </citation>
    <scope>NUCLEOTIDE SEQUENCE [LARGE SCALE GENOMIC DNA]</scope>
    <source>
        <strain evidence="1 2">AR_0356</strain>
        <plasmid evidence="1 2">unnamed3</plasmid>
    </source>
</reference>
<dbReference type="EMBL" id="CP027167">
    <property type="protein sequence ID" value="AVK02547.1"/>
    <property type="molecule type" value="Genomic_DNA"/>
</dbReference>
<dbReference type="RefSeq" id="WP_044265788.1">
    <property type="nucleotide sequence ID" value="NZ_CP027167.1"/>
</dbReference>
<keyword evidence="2" id="KW-1185">Reference proteome</keyword>
<dbReference type="AlphaFoldDB" id="A0A2R3ILR7"/>
<proteinExistence type="predicted"/>
<accession>A0A2R3ILR7</accession>
<sequence length="89" mass="9714">MAGPLSKDIAQSSKQATFANEQERAIRIEGQFHTLTDRVITAGCGNKYSEEEVGAMRIRMAVLSSQYFDLTGLIRPVADPPGRVMASRA</sequence>
<geneLocation type="plasmid" evidence="1 2">
    <name>unnamed3</name>
</geneLocation>
<dbReference type="Proteomes" id="UP000238390">
    <property type="component" value="Plasmid unnamed3"/>
</dbReference>